<accession>A0A291PCR0</accession>
<dbReference type="RefSeq" id="WP_097790813.1">
    <property type="nucleotide sequence ID" value="NZ_BAAADT010000021.1"/>
</dbReference>
<dbReference type="EMBL" id="CP021435">
    <property type="protein sequence ID" value="ATJ84648.1"/>
    <property type="molecule type" value="Genomic_DNA"/>
</dbReference>
<dbReference type="PANTHER" id="PTHR44835:SF1">
    <property type="entry name" value="PROTEIN O-GLCNAC TRANSFERASE"/>
    <property type="match status" value="1"/>
</dbReference>
<feature type="domain" description="Cytochrome c-type biogenesis protein H TPR" evidence="12">
    <location>
        <begin position="54"/>
        <end position="157"/>
    </location>
</feature>
<dbReference type="EC" id="2.4.1.255" evidence="3"/>
<evidence type="ECO:0000256" key="10">
    <source>
        <dbReference type="SAM" id="MobiDB-lite"/>
    </source>
</evidence>
<dbReference type="SUPFAM" id="SSF53756">
    <property type="entry name" value="UDP-Glycosyltransferase/glycogen phosphorylase"/>
    <property type="match status" value="1"/>
</dbReference>
<dbReference type="InterPro" id="IPR056413">
    <property type="entry name" value="TPR_CcmH_CycH"/>
</dbReference>
<dbReference type="OrthoDB" id="255821at2"/>
<evidence type="ECO:0000313" key="14">
    <source>
        <dbReference type="Proteomes" id="UP000219993"/>
    </source>
</evidence>
<protein>
    <recommendedName>
        <fullName evidence="3">protein O-GlcNAc transferase</fullName>
        <ecNumber evidence="3">2.4.1.255</ecNumber>
    </recommendedName>
</protein>
<sequence>MSKRKRRNGTASKPNRQVRADQLESLANDFLIHYRAKQLDTAVPLAREITERYPRASFGWKALGTALMESGDAQGAVAQLEHALELQPDNNETLTNLGKALQQLGRYEEAEARLNQALEQDADNYQANMHLAGIHQQRGRHDRALEHYERSLESLPDAVLAKMRKASLMVERRDYDQALAILEPLAEQHPKAVGVLTNLANLYGTMGRFDEAEARYRRAIDLQPDAWLAFSNYYFTAHYNPRHEPDTLFAIGRQWQQRYAPTVRPERPATDRSAARPLRIGLVSAGLKTHPVGQMILGALEHLPKGQFHLYAYSDSLVDDATARRLKPLMEQWHEVPHTSHPDLARMIRDDAIDILIDMTGHTSGSRLPVIAEEPAPLIVKWVGGLFNTTGVEAVDYLLSDVVETPQGSDDHYLEKLIRLPDDYICYTPPRHLTDDPGPLPALENGSITLGCFNNPAKINEVLLEQWATLMHQLPGSRLLLKGGQYTNADYCDRLYWVMEEHGINRERILLEGPAPHKELVATYRRVDIALDPWPYSGGLTTCEALYMGVPVVTLPGPSFAGRHSATHLVNAGLPELVAGDWEEYRQRVIELASDLESLGRIRQHLRQVLLQSPVCDGPRFAHHLTIALRGIWQRHCEGKAPQTLTFDKEGKAWFKGEQKPVQLPESDFPEDGFQWRFEGKIIAMDNGSRLLNSEVVGQMLQRGTMELIAFDPASRALQAPLKKQEGVHYYPNATLGDGAPGTLYACQDPEQSGTLMPLQDEYLPEGVKNGNRLLTRLPISTVSLNKIEGLPSLDWLVLDAMNDSVCILEHGGDRLCNTLLLQVRVVFQPTHDRQPNLAEVSHWATRHGFRFYRLNDPQHCSLLPCDVSPEERQATELYSADALFLPSHERLQELTPAQCTKLAFLLHTAFGIRDMAYRLLLNEDQQLAEQYLISQGLVSMLDNQLPAESPAVSPKEEETIADELDRLLNNDF</sequence>
<dbReference type="Proteomes" id="UP000219993">
    <property type="component" value="Chromosome"/>
</dbReference>
<keyword evidence="14" id="KW-1185">Reference proteome</keyword>
<dbReference type="Pfam" id="PF14559">
    <property type="entry name" value="TPR_19"/>
    <property type="match status" value="1"/>
</dbReference>
<gene>
    <name evidence="13" type="ORF">BEI_3661</name>
</gene>
<feature type="repeat" description="TPR" evidence="8">
    <location>
        <begin position="125"/>
        <end position="158"/>
    </location>
</feature>
<dbReference type="PANTHER" id="PTHR44835">
    <property type="entry name" value="UDP-N-ACETYLGLUCOSAMINE--PEPTIDE N-ACETYLGLUCOSAMINYLTRANSFERASE SPINDLY-RELATED"/>
    <property type="match status" value="1"/>
</dbReference>
<organism evidence="13 14">
    <name type="scientific">Halomonas beimenensis</name>
    <dbReference type="NCBI Taxonomy" id="475662"/>
    <lineage>
        <taxon>Bacteria</taxon>
        <taxon>Pseudomonadati</taxon>
        <taxon>Pseudomonadota</taxon>
        <taxon>Gammaproteobacteria</taxon>
        <taxon>Oceanospirillales</taxon>
        <taxon>Halomonadaceae</taxon>
        <taxon>Halomonas</taxon>
    </lineage>
</organism>
<dbReference type="Pfam" id="PF23914">
    <property type="entry name" value="TPR_CcmH_CycH"/>
    <property type="match status" value="1"/>
</dbReference>
<dbReference type="Pfam" id="PF13844">
    <property type="entry name" value="Glyco_transf_41"/>
    <property type="match status" value="2"/>
</dbReference>
<feature type="domain" description="O-GlcNAc transferase C-terminal" evidence="11">
    <location>
        <begin position="444"/>
        <end position="624"/>
    </location>
</feature>
<evidence type="ECO:0000256" key="1">
    <source>
        <dbReference type="ARBA" id="ARBA00004922"/>
    </source>
</evidence>
<reference evidence="13 14" key="1">
    <citation type="journal article" date="2017" name="Sci. Rep.">
        <title>Revealing the Saline Adaptation Strategies of the Halophilic Bacterium Halomonas beimenensis through High-throughput Omics and Transposon Mutagenesis Approaches.</title>
        <authorList>
            <person name="Chen Y.H."/>
            <person name="Lin S.S."/>
            <person name="Shyu Y.T."/>
        </authorList>
    </citation>
    <scope>NUCLEOTIDE SEQUENCE [LARGE SCALE GENOMIC DNA]</scope>
    <source>
        <strain evidence="13 14">NTU-111</strain>
    </source>
</reference>
<keyword evidence="5" id="KW-0808">Transferase</keyword>
<evidence type="ECO:0000256" key="7">
    <source>
        <dbReference type="ARBA" id="ARBA00022803"/>
    </source>
</evidence>
<dbReference type="Gene3D" id="3.40.50.11380">
    <property type="match status" value="1"/>
</dbReference>
<dbReference type="Gene3D" id="1.25.40.10">
    <property type="entry name" value="Tetratricopeptide repeat domain"/>
    <property type="match status" value="1"/>
</dbReference>
<comment type="pathway">
    <text evidence="1">Protein modification; protein glycosylation.</text>
</comment>
<evidence type="ECO:0000259" key="12">
    <source>
        <dbReference type="Pfam" id="PF23914"/>
    </source>
</evidence>
<feature type="coiled-coil region" evidence="9">
    <location>
        <begin position="100"/>
        <end position="128"/>
    </location>
</feature>
<comment type="similarity">
    <text evidence="2">Belongs to the glycosyltransferase 41 family. O-GlcNAc transferase subfamily.</text>
</comment>
<evidence type="ECO:0000256" key="5">
    <source>
        <dbReference type="ARBA" id="ARBA00022679"/>
    </source>
</evidence>
<evidence type="ECO:0000256" key="9">
    <source>
        <dbReference type="SAM" id="Coils"/>
    </source>
</evidence>
<dbReference type="PROSITE" id="PS50005">
    <property type="entry name" value="TPR"/>
    <property type="match status" value="4"/>
</dbReference>
<dbReference type="InterPro" id="IPR029489">
    <property type="entry name" value="OGT/SEC/SPY_C"/>
</dbReference>
<dbReference type="Gene3D" id="3.40.50.2000">
    <property type="entry name" value="Glycogen Phosphorylase B"/>
    <property type="match status" value="1"/>
</dbReference>
<evidence type="ECO:0000256" key="4">
    <source>
        <dbReference type="ARBA" id="ARBA00022676"/>
    </source>
</evidence>
<feature type="repeat" description="TPR" evidence="8">
    <location>
        <begin position="193"/>
        <end position="226"/>
    </location>
</feature>
<evidence type="ECO:0000256" key="6">
    <source>
        <dbReference type="ARBA" id="ARBA00022737"/>
    </source>
</evidence>
<evidence type="ECO:0000256" key="2">
    <source>
        <dbReference type="ARBA" id="ARBA00005386"/>
    </source>
</evidence>
<keyword evidence="6" id="KW-0677">Repeat</keyword>
<feature type="domain" description="O-GlcNAc transferase C-terminal" evidence="11">
    <location>
        <begin position="274"/>
        <end position="424"/>
    </location>
</feature>
<name>A0A291PCR0_9GAMM</name>
<dbReference type="SUPFAM" id="SSF48452">
    <property type="entry name" value="TPR-like"/>
    <property type="match status" value="1"/>
</dbReference>
<dbReference type="InterPro" id="IPR011990">
    <property type="entry name" value="TPR-like_helical_dom_sf"/>
</dbReference>
<dbReference type="AlphaFoldDB" id="A0A291PCR0"/>
<dbReference type="InterPro" id="IPR051939">
    <property type="entry name" value="Glycosyltr_41/O-GlcNAc_trsf"/>
</dbReference>
<keyword evidence="9" id="KW-0175">Coiled coil</keyword>
<dbReference type="KEGG" id="hbe:BEI_3661"/>
<dbReference type="PROSITE" id="PS50293">
    <property type="entry name" value="TPR_REGION"/>
    <property type="match status" value="1"/>
</dbReference>
<dbReference type="InterPro" id="IPR019734">
    <property type="entry name" value="TPR_rpt"/>
</dbReference>
<dbReference type="SMART" id="SM00028">
    <property type="entry name" value="TPR"/>
    <property type="match status" value="4"/>
</dbReference>
<feature type="region of interest" description="Disordered" evidence="10">
    <location>
        <begin position="1"/>
        <end position="20"/>
    </location>
</feature>
<dbReference type="GO" id="GO:0097363">
    <property type="term" value="F:protein O-acetylglucosaminyltransferase activity"/>
    <property type="evidence" value="ECO:0007669"/>
    <property type="project" value="UniProtKB-EC"/>
</dbReference>
<feature type="repeat" description="TPR" evidence="8">
    <location>
        <begin position="91"/>
        <end position="124"/>
    </location>
</feature>
<feature type="repeat" description="TPR" evidence="8">
    <location>
        <begin position="57"/>
        <end position="90"/>
    </location>
</feature>
<keyword evidence="7 8" id="KW-0802">TPR repeat</keyword>
<evidence type="ECO:0000313" key="13">
    <source>
        <dbReference type="EMBL" id="ATJ84648.1"/>
    </source>
</evidence>
<evidence type="ECO:0000256" key="8">
    <source>
        <dbReference type="PROSITE-ProRule" id="PRU00339"/>
    </source>
</evidence>
<keyword evidence="4" id="KW-0328">Glycosyltransferase</keyword>
<evidence type="ECO:0000259" key="11">
    <source>
        <dbReference type="Pfam" id="PF13844"/>
    </source>
</evidence>
<proteinExistence type="inferred from homology"/>
<evidence type="ECO:0000256" key="3">
    <source>
        <dbReference type="ARBA" id="ARBA00011970"/>
    </source>
</evidence>